<dbReference type="Pfam" id="PF18918">
    <property type="entry name" value="DUF5669"/>
    <property type="match status" value="1"/>
</dbReference>
<dbReference type="AlphaFoldDB" id="E0Y004"/>
<sequence length="82" mass="9059">MHLDNDFHQEVELLTFFNLSTSQEGIKIHHEASSERISAAERLFAKGLITQQDGGYLTPLGQQAAEHVQALVRLLTAADNAD</sequence>
<evidence type="ECO:0008006" key="2">
    <source>
        <dbReference type="Google" id="ProtNLM"/>
    </source>
</evidence>
<accession>E0Y004</accession>
<reference evidence="1" key="1">
    <citation type="journal article" date="2011" name="Environ. Microbiol.">
        <title>Time-series analyses of Monterey Bay coastal microbial picoplankton using a 'genome proxy' microarray.</title>
        <authorList>
            <person name="Rich V.I."/>
            <person name="Pham V.D."/>
            <person name="Eppley J."/>
            <person name="Shi Y."/>
            <person name="DeLong E.F."/>
        </authorList>
    </citation>
    <scope>NUCLEOTIDE SEQUENCE</scope>
</reference>
<dbReference type="NCBIfam" id="TIGR02647">
    <property type="entry name" value="DNA"/>
    <property type="match status" value="1"/>
</dbReference>
<dbReference type="EMBL" id="GU474936">
    <property type="protein sequence ID" value="ADI19995.1"/>
    <property type="molecule type" value="Genomic_DNA"/>
</dbReference>
<evidence type="ECO:0000313" key="1">
    <source>
        <dbReference type="EMBL" id="ADI19995.1"/>
    </source>
</evidence>
<name>E0Y004_9GAMM</name>
<dbReference type="InterPro" id="IPR013468">
    <property type="entry name" value="CHP02647"/>
</dbReference>
<proteinExistence type="predicted"/>
<protein>
    <recommendedName>
        <fullName evidence="2">TIGR02647 family protein</fullName>
    </recommendedName>
</protein>
<organism evidence="1">
    <name type="scientific">uncultured gamma proteobacterium EB000_65A11</name>
    <dbReference type="NCBI Taxonomy" id="710972"/>
    <lineage>
        <taxon>Bacteria</taxon>
        <taxon>Pseudomonadati</taxon>
        <taxon>Pseudomonadota</taxon>
        <taxon>Gammaproteobacteria</taxon>
        <taxon>environmental samples</taxon>
    </lineage>
</organism>